<dbReference type="PANTHER" id="PTHR12103">
    <property type="entry name" value="5'-NUCLEOTIDASE DOMAIN-CONTAINING"/>
    <property type="match status" value="1"/>
</dbReference>
<evidence type="ECO:0000256" key="2">
    <source>
        <dbReference type="ARBA" id="ARBA00022723"/>
    </source>
</evidence>
<evidence type="ECO:0000313" key="7">
    <source>
        <dbReference type="RefSeq" id="XP_026548723.1"/>
    </source>
</evidence>
<evidence type="ECO:0000256" key="3">
    <source>
        <dbReference type="ARBA" id="ARBA00022801"/>
    </source>
</evidence>
<dbReference type="InterPro" id="IPR016695">
    <property type="entry name" value="Pur_nucleotidase"/>
</dbReference>
<dbReference type="AlphaFoldDB" id="A0A6J1W7A7"/>
<dbReference type="GeneID" id="113430490"/>
<organism evidence="6 7">
    <name type="scientific">Notechis scutatus</name>
    <name type="common">mainland tiger snake</name>
    <dbReference type="NCBI Taxonomy" id="8663"/>
    <lineage>
        <taxon>Eukaryota</taxon>
        <taxon>Metazoa</taxon>
        <taxon>Chordata</taxon>
        <taxon>Craniata</taxon>
        <taxon>Vertebrata</taxon>
        <taxon>Euteleostomi</taxon>
        <taxon>Lepidosauria</taxon>
        <taxon>Squamata</taxon>
        <taxon>Bifurcata</taxon>
        <taxon>Unidentata</taxon>
        <taxon>Episquamata</taxon>
        <taxon>Toxicofera</taxon>
        <taxon>Serpentes</taxon>
        <taxon>Colubroidea</taxon>
        <taxon>Elapidae</taxon>
        <taxon>Hydrophiinae</taxon>
        <taxon>Notechis</taxon>
    </lineage>
</organism>
<dbReference type="InterPro" id="IPR008380">
    <property type="entry name" value="HAD-SF_hydro_IG_5-nucl"/>
</dbReference>
<dbReference type="NCBIfam" id="TIGR02244">
    <property type="entry name" value="HAD-IG-Ncltidse"/>
    <property type="match status" value="1"/>
</dbReference>
<gene>
    <name evidence="7" type="primary">NT5DC3</name>
</gene>
<evidence type="ECO:0000256" key="1">
    <source>
        <dbReference type="ARBA" id="ARBA00009589"/>
    </source>
</evidence>
<keyword evidence="6" id="KW-1185">Reference proteome</keyword>
<dbReference type="PIRSF" id="PIRSF017434">
    <property type="entry name" value="Purine_5'-nucleotidase"/>
    <property type="match status" value="1"/>
</dbReference>
<dbReference type="GO" id="GO:0008253">
    <property type="term" value="F:5'-nucleotidase activity"/>
    <property type="evidence" value="ECO:0007669"/>
    <property type="project" value="TreeGrafter"/>
</dbReference>
<evidence type="ECO:0000256" key="5">
    <source>
        <dbReference type="PIRSR" id="PIRSR017434-2"/>
    </source>
</evidence>
<keyword evidence="3" id="KW-0378">Hydrolase</keyword>
<protein>
    <submittedName>
        <fullName evidence="7">5'-nucleotidase domain-containing protein 3</fullName>
    </submittedName>
</protein>
<keyword evidence="2 5" id="KW-0479">Metal-binding</keyword>
<evidence type="ECO:0000313" key="6">
    <source>
        <dbReference type="Proteomes" id="UP000504612"/>
    </source>
</evidence>
<dbReference type="Gene3D" id="3.40.50.1000">
    <property type="entry name" value="HAD superfamily/HAD-like"/>
    <property type="match status" value="1"/>
</dbReference>
<dbReference type="KEGG" id="nss:113430490"/>
<accession>A0A6J1W7A7</accession>
<dbReference type="RefSeq" id="XP_026548723.1">
    <property type="nucleotide sequence ID" value="XM_026692938.1"/>
</dbReference>
<evidence type="ECO:0000256" key="4">
    <source>
        <dbReference type="ARBA" id="ARBA00022842"/>
    </source>
</evidence>
<proteinExistence type="inferred from homology"/>
<dbReference type="SUPFAM" id="SSF56784">
    <property type="entry name" value="HAD-like"/>
    <property type="match status" value="1"/>
</dbReference>
<comment type="similarity">
    <text evidence="1">Belongs to the 5'(3')-deoxyribonucleotidase family.</text>
</comment>
<dbReference type="CTD" id="51559"/>
<dbReference type="InterPro" id="IPR036412">
    <property type="entry name" value="HAD-like_sf"/>
</dbReference>
<dbReference type="InterPro" id="IPR023214">
    <property type="entry name" value="HAD_sf"/>
</dbReference>
<dbReference type="Proteomes" id="UP000504612">
    <property type="component" value="Unplaced"/>
</dbReference>
<sequence>MAVAAAGTFRVLLRAAGKDNAGRRAAAAAAVPLPDLSAGLSLGSGGLKAKPYCTLSPQQQQQQPSAPPPDMKSYLWKSYNEAKRVTKDLVPSIMSNLLNPDAIFSNNEMSLSDIEIYGFDYDYTLVFYSKHLHTLIFNAARDLLINEHRSSQGQTMKQFMDIFSLPEMTLLSCVNEYFLKNNIDYEPVHLYKDVKDSIRDVHIKGIMYRAIEADIEKYICYAEQTRAVLAKLAAHGKKMFLITNSPSSFVDRGMKFIVGKDWRDLFDVVIVQAEKPNFFNDKRRPFRKVTERGVLLWDKIHELQKGQIYKQGNLYEFLKLTGWRGSKVLYFGDHIYSDLADLTLKHGWRTGAIIPELRREIKIMNTEQYIQTMTWLQTLTGLLEHMQIHKNPDCQMILNEWKKERKEMREMTRNFFNSQFGSLFRTDQNPTYFLRRLSRFADIYMASLSCLLNYDHDYTFYPRRTPLQHELPIWSDQLCTGTFRIPFLQEMVQIK</sequence>
<dbReference type="GO" id="GO:0046872">
    <property type="term" value="F:metal ion binding"/>
    <property type="evidence" value="ECO:0007669"/>
    <property type="project" value="UniProtKB-KW"/>
</dbReference>
<name>A0A6J1W7A7_9SAUR</name>
<keyword evidence="4 5" id="KW-0460">Magnesium</keyword>
<dbReference type="FunFam" id="3.40.50.1000:FF:000026">
    <property type="entry name" value="NT5DC3 isoform 1"/>
    <property type="match status" value="1"/>
</dbReference>
<reference evidence="7" key="1">
    <citation type="submission" date="2025-08" db="UniProtKB">
        <authorList>
            <consortium name="RefSeq"/>
        </authorList>
    </citation>
    <scope>IDENTIFICATION</scope>
</reference>
<comment type="cofactor">
    <cofactor evidence="5">
        <name>Mg(2+)</name>
        <dbReference type="ChEBI" id="CHEBI:18420"/>
    </cofactor>
    <text evidence="5">Binds 1 Mg(2+) ion per subunit.</text>
</comment>
<dbReference type="PANTHER" id="PTHR12103:SF11">
    <property type="entry name" value="5'-NUCLEOTIDASE DOMAIN-CONTAINING PROTEIN 3"/>
    <property type="match status" value="1"/>
</dbReference>
<feature type="binding site" evidence="5">
    <location>
        <position position="333"/>
    </location>
    <ligand>
        <name>Mg(2+)</name>
        <dbReference type="ChEBI" id="CHEBI:18420"/>
    </ligand>
</feature>
<dbReference type="Pfam" id="PF05761">
    <property type="entry name" value="5_nucleotid"/>
    <property type="match status" value="2"/>
</dbReference>